<evidence type="ECO:0000256" key="1">
    <source>
        <dbReference type="SAM" id="Phobius"/>
    </source>
</evidence>
<feature type="domain" description="DotM C-terminal cytoplasmic" evidence="2">
    <location>
        <begin position="361"/>
        <end position="474"/>
    </location>
</feature>
<gene>
    <name evidence="3" type="ORF">AKJ29_02090</name>
</gene>
<organism evidence="3 4">
    <name type="scientific">Aliiroseovarius crassostreae</name>
    <dbReference type="NCBI Taxonomy" id="154981"/>
    <lineage>
        <taxon>Bacteria</taxon>
        <taxon>Pseudomonadati</taxon>
        <taxon>Pseudomonadota</taxon>
        <taxon>Alphaproteobacteria</taxon>
        <taxon>Rhodobacterales</taxon>
        <taxon>Paracoccaceae</taxon>
        <taxon>Aliiroseovarius</taxon>
    </lineage>
</organism>
<keyword evidence="1" id="KW-0472">Membrane</keyword>
<name>A0A0P7IWG3_9RHOB</name>
<feature type="transmembrane region" description="Helical" evidence="1">
    <location>
        <begin position="63"/>
        <end position="87"/>
    </location>
</feature>
<reference evidence="3 4" key="1">
    <citation type="submission" date="2015-09" db="EMBL/GenBank/DDBJ databases">
        <title>Draft genome sequence of Aliiroseovarius crassostreae CV919-312TSm, the causative agent of Roseovarius Oyster Disease (formerly Juvenile Oyster Disease).</title>
        <authorList>
            <person name="Kessner L."/>
            <person name="Spinard E."/>
            <person name="Nelson D."/>
        </authorList>
    </citation>
    <scope>NUCLEOTIDE SEQUENCE [LARGE SCALE GENOMIC DNA]</scope>
    <source>
        <strain evidence="3 4">CV919-312</strain>
    </source>
</reference>
<dbReference type="STRING" id="154981.AKJ29_02090"/>
<evidence type="ECO:0000313" key="3">
    <source>
        <dbReference type="EMBL" id="KPN62960.1"/>
    </source>
</evidence>
<dbReference type="Proteomes" id="UP000050471">
    <property type="component" value="Unassembled WGS sequence"/>
</dbReference>
<evidence type="ECO:0000259" key="2">
    <source>
        <dbReference type="Pfam" id="PF23127"/>
    </source>
</evidence>
<dbReference type="InterPro" id="IPR056464">
    <property type="entry name" value="DotM_C"/>
</dbReference>
<keyword evidence="1" id="KW-1133">Transmembrane helix</keyword>
<evidence type="ECO:0000313" key="4">
    <source>
        <dbReference type="Proteomes" id="UP000050471"/>
    </source>
</evidence>
<keyword evidence="4" id="KW-1185">Reference proteome</keyword>
<protein>
    <recommendedName>
        <fullName evidence="2">DotM C-terminal cytoplasmic domain-containing protein</fullName>
    </recommendedName>
</protein>
<keyword evidence="1" id="KW-0812">Transmembrane</keyword>
<dbReference type="Pfam" id="PF23127">
    <property type="entry name" value="DotM_C"/>
    <property type="match status" value="1"/>
</dbReference>
<proteinExistence type="predicted"/>
<sequence length="596" mass="66275">MIGMGMIMFFCTVLWLAARRQMANIYGLIRSVEFPFIWEYLPASANFKTEILQAGHKPSFATIYLHSTYIGMFFLAMIAVIMLLALIRLEKFGIKKHLDIKSPYGLSPDDVMTMYAEVEPSVQFFKDYPLLELSTTRGDGRQPMRAMEVIEAAGALKGLKEDFASGELPTLKVDEGAMRQWFVDRLGPENPFIDFEIPALETAPAVEAAIDKLPWTAVLILYPAIWKKHSFIVDSKDGFDLTVDLVDGFIADIWKDLNALKRREGDRLVLGFDDDDDRAIKNSLYLEGGSGKKKRRKPKKGAERQELITLGELLEDEGANLPCVKTATEGLKRILTRHLGRDTNEYPLREGSDGLIEYGPEAKQASEQAYMEATIKKLTLAAKTISSETLFAHQYLYGLVGASLEAVRKTGIMPALNFRWLRFYDKPFWYFVENLGMPSAFPENAGAYEHYAAERIAKIRLSVPYIETAINGLRIEAEKYLVDEEKSRIAEEYGSEAVRRRMTDLDIDGKLVEGLMGAASGGVGNSPLSADVAEAAANHLREVVHASNTGSDGAVEVDDGDVLVGDRGVDAPDQPTNETAEEAMMRDAKSGLGKFF</sequence>
<comment type="caution">
    <text evidence="3">The sequence shown here is derived from an EMBL/GenBank/DDBJ whole genome shotgun (WGS) entry which is preliminary data.</text>
</comment>
<accession>A0A0P7IWG3</accession>
<dbReference type="EMBL" id="LKBA01000008">
    <property type="protein sequence ID" value="KPN62960.1"/>
    <property type="molecule type" value="Genomic_DNA"/>
</dbReference>
<dbReference type="AlphaFoldDB" id="A0A0P7IWG3"/>